<dbReference type="SUPFAM" id="SSF46689">
    <property type="entry name" value="Homeodomain-like"/>
    <property type="match status" value="1"/>
</dbReference>
<reference evidence="1 2" key="1">
    <citation type="submission" date="2024-04" db="EMBL/GenBank/DDBJ databases">
        <title>Genome sequencing and assembly of rice foliar adapted Chryseobacterium endophyticum OsEnb-ALM-A6.</title>
        <authorList>
            <person name="Kumar S."/>
            <person name="Javed M."/>
            <person name="Chouhan V."/>
            <person name="Charishma K."/>
            <person name="Patel A."/>
            <person name="Kumar M."/>
            <person name="Sahu K.P."/>
            <person name="Kumar A."/>
        </authorList>
    </citation>
    <scope>NUCLEOTIDE SEQUENCE [LARGE SCALE GENOMIC DNA]</scope>
    <source>
        <strain evidence="1 2">OsEnb-ALM-A6</strain>
    </source>
</reference>
<dbReference type="EMBL" id="CP154834">
    <property type="protein sequence ID" value="XAO74571.1"/>
    <property type="molecule type" value="Genomic_DNA"/>
</dbReference>
<accession>A0AAU6WP70</accession>
<dbReference type="Proteomes" id="UP001463665">
    <property type="component" value="Chromosome"/>
</dbReference>
<organism evidence="1 2">
    <name type="scientific">Chryseobacterium endophyticum</name>
    <dbReference type="NCBI Taxonomy" id="1854762"/>
    <lineage>
        <taxon>Bacteria</taxon>
        <taxon>Pseudomonadati</taxon>
        <taxon>Bacteroidota</taxon>
        <taxon>Flavobacteriia</taxon>
        <taxon>Flavobacteriales</taxon>
        <taxon>Weeksellaceae</taxon>
        <taxon>Chryseobacterium group</taxon>
        <taxon>Chryseobacterium</taxon>
    </lineage>
</organism>
<dbReference type="RefSeq" id="WP_345766639.1">
    <property type="nucleotide sequence ID" value="NZ_CP154834.1"/>
</dbReference>
<evidence type="ECO:0000313" key="1">
    <source>
        <dbReference type="EMBL" id="XAO74571.1"/>
    </source>
</evidence>
<sequence length="92" mass="11123">MRWSKLLKYDFFRLYSQHLILFSPAQKNSGNKDKASESRLPNFRKNIYTKEIIDFILDLILSGEKTNLEINRKYEIPTTTLYKWLSKYRADR</sequence>
<keyword evidence="2" id="KW-1185">Reference proteome</keyword>
<proteinExistence type="predicted"/>
<gene>
    <name evidence="1" type="ORF">AAFP95_00280</name>
</gene>
<evidence type="ECO:0000313" key="2">
    <source>
        <dbReference type="Proteomes" id="UP001463665"/>
    </source>
</evidence>
<evidence type="ECO:0008006" key="3">
    <source>
        <dbReference type="Google" id="ProtNLM"/>
    </source>
</evidence>
<protein>
    <recommendedName>
        <fullName evidence="3">Transposase</fullName>
    </recommendedName>
</protein>
<name>A0AAU6WP70_9FLAO</name>
<dbReference type="InterPro" id="IPR009057">
    <property type="entry name" value="Homeodomain-like_sf"/>
</dbReference>
<dbReference type="AlphaFoldDB" id="A0AAU6WP70"/>